<reference evidence="10" key="1">
    <citation type="journal article" date="2014" name="Genome Announc.">
        <title>Genome sequence of the yeast Cyberlindnera fabianii (Hansenula fabianii).</title>
        <authorList>
            <person name="Freel K.C."/>
            <person name="Sarilar V."/>
            <person name="Neuveglise C."/>
            <person name="Devillers H."/>
            <person name="Friedrich A."/>
            <person name="Schacherer J."/>
        </authorList>
    </citation>
    <scope>NUCLEOTIDE SEQUENCE</scope>
    <source>
        <strain evidence="10">YJS4271</strain>
    </source>
</reference>
<evidence type="ECO:0000313" key="12">
    <source>
        <dbReference type="Proteomes" id="UP000189513"/>
    </source>
</evidence>
<feature type="compositionally biased region" description="Basic and acidic residues" evidence="8">
    <location>
        <begin position="626"/>
        <end position="655"/>
    </location>
</feature>
<protein>
    <recommendedName>
        <fullName evidence="3">Nucleolar protein 9</fullName>
    </recommendedName>
    <alternativeName>
        <fullName evidence="6 7">Pumilio domain-containing protein NOP9</fullName>
    </alternativeName>
</protein>
<reference evidence="11" key="3">
    <citation type="submission" date="2017-01" db="EMBL/GenBank/DDBJ databases">
        <authorList>
            <person name="Mah S.A."/>
            <person name="Swanson W.J."/>
            <person name="Moy G.W."/>
            <person name="Vacquier V.D."/>
        </authorList>
    </citation>
    <scope>NUCLEOTIDE SEQUENCE [LARGE SCALE GENOMIC DNA]</scope>
    <source>
        <strain evidence="11">65</strain>
    </source>
</reference>
<dbReference type="GO" id="GO:0010608">
    <property type="term" value="P:post-transcriptional regulation of gene expression"/>
    <property type="evidence" value="ECO:0007669"/>
    <property type="project" value="UniProtKB-ARBA"/>
</dbReference>
<dbReference type="InterPro" id="IPR001313">
    <property type="entry name" value="Pumilio_RNA-bd_rpt"/>
</dbReference>
<dbReference type="GO" id="GO:0000480">
    <property type="term" value="P:endonucleolytic cleavage in 5'-ETS of tricistronic rRNA transcript (SSU-rRNA, 5.8S rRNA, LSU-rRNA)"/>
    <property type="evidence" value="ECO:0007669"/>
    <property type="project" value="TreeGrafter"/>
</dbReference>
<keyword evidence="5" id="KW-0539">Nucleus</keyword>
<dbReference type="GO" id="GO:0010629">
    <property type="term" value="P:negative regulation of gene expression"/>
    <property type="evidence" value="ECO:0007669"/>
    <property type="project" value="UniProtKB-ARBA"/>
</dbReference>
<dbReference type="Proteomes" id="UP000189513">
    <property type="component" value="Unassembled WGS sequence"/>
</dbReference>
<comment type="similarity">
    <text evidence="2">Belongs to the NOP9 family.</text>
</comment>
<dbReference type="GO" id="GO:0030686">
    <property type="term" value="C:90S preribosome"/>
    <property type="evidence" value="ECO:0007669"/>
    <property type="project" value="TreeGrafter"/>
</dbReference>
<feature type="compositionally biased region" description="Basic residues" evidence="8">
    <location>
        <begin position="656"/>
        <end position="666"/>
    </location>
</feature>
<dbReference type="STRING" id="36022.A0A061AP27"/>
<dbReference type="GO" id="GO:0005730">
    <property type="term" value="C:nucleolus"/>
    <property type="evidence" value="ECO:0007669"/>
    <property type="project" value="UniProtKB-SubCell"/>
</dbReference>
<dbReference type="SUPFAM" id="SSF48371">
    <property type="entry name" value="ARM repeat"/>
    <property type="match status" value="1"/>
</dbReference>
<dbReference type="PROSITE" id="PS50303">
    <property type="entry name" value="PUM_HD"/>
    <property type="match status" value="1"/>
</dbReference>
<organism evidence="10">
    <name type="scientific">Cyberlindnera fabianii</name>
    <name type="common">Yeast</name>
    <name type="synonym">Hansenula fabianii</name>
    <dbReference type="NCBI Taxonomy" id="36022"/>
    <lineage>
        <taxon>Eukaryota</taxon>
        <taxon>Fungi</taxon>
        <taxon>Dikarya</taxon>
        <taxon>Ascomycota</taxon>
        <taxon>Saccharomycotina</taxon>
        <taxon>Saccharomycetes</taxon>
        <taxon>Phaffomycetales</taxon>
        <taxon>Phaffomycetaceae</taxon>
        <taxon>Cyberlindnera</taxon>
    </lineage>
</organism>
<dbReference type="InterPro" id="IPR011989">
    <property type="entry name" value="ARM-like"/>
</dbReference>
<accession>A0A061AP27</accession>
<name>A0A061AP27_CYBFA</name>
<dbReference type="InterPro" id="IPR033133">
    <property type="entry name" value="PUM-HD"/>
</dbReference>
<dbReference type="InterPro" id="IPR040000">
    <property type="entry name" value="NOP9"/>
</dbReference>
<evidence type="ECO:0000256" key="2">
    <source>
        <dbReference type="ARBA" id="ARBA00005301"/>
    </source>
</evidence>
<keyword evidence="4" id="KW-0677">Repeat</keyword>
<dbReference type="VEuPathDB" id="FungiDB:BON22_4500"/>
<dbReference type="Gene3D" id="1.25.10.10">
    <property type="entry name" value="Leucine-rich Repeat Variant"/>
    <property type="match status" value="2"/>
</dbReference>
<evidence type="ECO:0000313" key="10">
    <source>
        <dbReference type="EMBL" id="CDR39369.1"/>
    </source>
</evidence>
<evidence type="ECO:0000313" key="11">
    <source>
        <dbReference type="EMBL" id="ONH65557.1"/>
    </source>
</evidence>
<feature type="compositionally biased region" description="Basic residues" evidence="8">
    <location>
        <begin position="1"/>
        <end position="13"/>
    </location>
</feature>
<evidence type="ECO:0000256" key="8">
    <source>
        <dbReference type="SAM" id="MobiDB-lite"/>
    </source>
</evidence>
<dbReference type="PANTHER" id="PTHR13102">
    <property type="entry name" value="NUCLEOLAR PROTEIN 9"/>
    <property type="match status" value="1"/>
</dbReference>
<dbReference type="EMBL" id="MPUK01000010">
    <property type="protein sequence ID" value="ONH65557.1"/>
    <property type="molecule type" value="Genomic_DNA"/>
</dbReference>
<reference evidence="12" key="2">
    <citation type="journal article" date="2017" name="Genome Announc.">
        <title>Genome sequences of Cyberlindnera fabianii 65, Pichia kudriavzevii 129, and Saccharomyces cerevisiae 131 isolated from fermented masau fruits in Zimbabwe.</title>
        <authorList>
            <person name="van Rijswijck I.M.H."/>
            <person name="Derks M.F.L."/>
            <person name="Abee T."/>
            <person name="de Ridder D."/>
            <person name="Smid E.J."/>
        </authorList>
    </citation>
    <scope>NUCLEOTIDE SEQUENCE [LARGE SCALE GENOMIC DNA]</scope>
    <source>
        <strain evidence="12">65</strain>
    </source>
</reference>
<feature type="region of interest" description="Disordered" evidence="8">
    <location>
        <begin position="626"/>
        <end position="666"/>
    </location>
</feature>
<feature type="region of interest" description="Disordered" evidence="8">
    <location>
        <begin position="1"/>
        <end position="49"/>
    </location>
</feature>
<dbReference type="GO" id="GO:0000056">
    <property type="term" value="P:ribosomal small subunit export from nucleus"/>
    <property type="evidence" value="ECO:0007669"/>
    <property type="project" value="TreeGrafter"/>
</dbReference>
<dbReference type="GO" id="GO:0000472">
    <property type="term" value="P:endonucleolytic cleavage to generate mature 5'-end of SSU-rRNA from (SSU-rRNA, 5.8S rRNA, LSU-rRNA)"/>
    <property type="evidence" value="ECO:0007669"/>
    <property type="project" value="TreeGrafter"/>
</dbReference>
<feature type="compositionally biased region" description="Low complexity" evidence="8">
    <location>
        <begin position="33"/>
        <end position="49"/>
    </location>
</feature>
<dbReference type="Pfam" id="PF22493">
    <property type="entry name" value="PUF_NOP9"/>
    <property type="match status" value="1"/>
</dbReference>
<gene>
    <name evidence="11" type="ORF">BON22_4500</name>
    <name evidence="10" type="ORF">CYFA0S_03e02564g</name>
</gene>
<evidence type="ECO:0000256" key="1">
    <source>
        <dbReference type="ARBA" id="ARBA00004604"/>
    </source>
</evidence>
<proteinExistence type="inferred from homology"/>
<keyword evidence="12" id="KW-1185">Reference proteome</keyword>
<evidence type="ECO:0000259" key="9">
    <source>
        <dbReference type="PROSITE" id="PS50303"/>
    </source>
</evidence>
<feature type="domain" description="PUM-HD" evidence="9">
    <location>
        <begin position="24"/>
        <end position="422"/>
    </location>
</feature>
<dbReference type="SMART" id="SM00025">
    <property type="entry name" value="Pumilio"/>
    <property type="match status" value="8"/>
</dbReference>
<dbReference type="InterPro" id="IPR016024">
    <property type="entry name" value="ARM-type_fold"/>
</dbReference>
<evidence type="ECO:0000256" key="7">
    <source>
        <dbReference type="ARBA" id="ARBA00031929"/>
    </source>
</evidence>
<evidence type="ECO:0000256" key="6">
    <source>
        <dbReference type="ARBA" id="ARBA00030932"/>
    </source>
</evidence>
<dbReference type="OMA" id="HHLVRNF"/>
<dbReference type="PANTHER" id="PTHR13102:SF0">
    <property type="entry name" value="NUCLEOLAR PROTEIN 9"/>
    <property type="match status" value="1"/>
</dbReference>
<evidence type="ECO:0000256" key="3">
    <source>
        <dbReference type="ARBA" id="ARBA00016427"/>
    </source>
</evidence>
<evidence type="ECO:0000256" key="5">
    <source>
        <dbReference type="ARBA" id="ARBA00023242"/>
    </source>
</evidence>
<sequence length="666" mass="77339">MAKQRGRRTSKKEKKSDDLKIYGGEGGVEQEFSENTPSTTTPTSTEPAPNTFFGLVDTTELDYFKQAESTLNANAFESPEDRAAFVTSVLEEAKGKELKLVTNQICSKLVERLILHATDEQLKTIFKAFNNHFVSLIHHKYASHCVETLLVRSASLIEKELLNPFPQTTDDTEEFVSMENLFLFFLNEVRPYLKDMIAQQYASHTLRLIILIIAGKELPSTTMSNSTVRSKKSKIARKMIEISDNEDFSRAFQVPSSFKDELKQLIDTLKTLDRKQAREFAIEKVASPVLQLLIQVEGIVDRDRPIWHLIFLRDDEEKDSQEEAFVEYLLSDAVGSHFLEHTIKDQRLKYVEKLYRNYMSTRVLKLARRDTTGSYVIQALLKKLKQNEVREMLDQLIPEMSILMTTNLEMGQSIIDASAQHRDYKRDAIIEEMVKKYTPKENESDILESVLQLAGSTLGNTKDDWPTAEERRRALFLEKLITFDKRFLELTVDNLLSLPQERLIQMCFHGVFSHVVENALIPDLDIIKRRRLLNALVPSVVDLSCNAYGSHIVDKLWPFTIKLNNYKERIARELVGQKEKVKESTYGRLVWKNWKMELFVRKRHDWNFAIKAEEFEKFPPKKIEEKTELGTNSKREFNKDDKKRKHDEKEDDKSGKKQKVRGRNRK</sequence>
<dbReference type="GO" id="GO:0030688">
    <property type="term" value="C:preribosome, small subunit precursor"/>
    <property type="evidence" value="ECO:0007669"/>
    <property type="project" value="TreeGrafter"/>
</dbReference>
<dbReference type="GO" id="GO:0000447">
    <property type="term" value="P:endonucleolytic cleavage in ITS1 to separate SSU-rRNA from 5.8S rRNA and LSU-rRNA from tricistronic rRNA transcript (SSU-rRNA, 5.8S rRNA, LSU-rRNA)"/>
    <property type="evidence" value="ECO:0007669"/>
    <property type="project" value="TreeGrafter"/>
</dbReference>
<dbReference type="AlphaFoldDB" id="A0A061AP27"/>
<dbReference type="EMBL" id="LK052888">
    <property type="protein sequence ID" value="CDR39369.1"/>
    <property type="molecule type" value="Genomic_DNA"/>
</dbReference>
<dbReference type="GO" id="GO:0003729">
    <property type="term" value="F:mRNA binding"/>
    <property type="evidence" value="ECO:0007669"/>
    <property type="project" value="UniProtKB-ARBA"/>
</dbReference>
<comment type="subcellular location">
    <subcellularLocation>
        <location evidence="1">Nucleus</location>
        <location evidence="1">Nucleolus</location>
    </subcellularLocation>
</comment>
<evidence type="ECO:0000256" key="4">
    <source>
        <dbReference type="ARBA" id="ARBA00022737"/>
    </source>
</evidence>
<dbReference type="OrthoDB" id="392571at2759"/>